<protein>
    <submittedName>
        <fullName evidence="4">META domain-containing protein</fullName>
    </submittedName>
</protein>
<feature type="domain" description="DUF306" evidence="3">
    <location>
        <begin position="56"/>
        <end position="160"/>
    </location>
</feature>
<accession>A0ABS7J260</accession>
<dbReference type="Pfam" id="PF03724">
    <property type="entry name" value="META"/>
    <property type="match status" value="1"/>
</dbReference>
<dbReference type="RefSeq" id="WP_221555331.1">
    <property type="nucleotide sequence ID" value="NZ_JAIGNO010000001.1"/>
</dbReference>
<comment type="caution">
    <text evidence="4">The sequence shown here is derived from an EMBL/GenBank/DDBJ whole genome shotgun (WGS) entry which is preliminary data.</text>
</comment>
<dbReference type="Proteomes" id="UP000755104">
    <property type="component" value="Unassembled WGS sequence"/>
</dbReference>
<organism evidence="4 5">
    <name type="scientific">Qipengyuania qiaonensis</name>
    <dbReference type="NCBI Taxonomy" id="2867240"/>
    <lineage>
        <taxon>Bacteria</taxon>
        <taxon>Pseudomonadati</taxon>
        <taxon>Pseudomonadota</taxon>
        <taxon>Alphaproteobacteria</taxon>
        <taxon>Sphingomonadales</taxon>
        <taxon>Erythrobacteraceae</taxon>
        <taxon>Qipengyuania</taxon>
    </lineage>
</organism>
<proteinExistence type="predicted"/>
<dbReference type="InterPro" id="IPR005184">
    <property type="entry name" value="DUF306_Meta_HslJ"/>
</dbReference>
<gene>
    <name evidence="4" type="ORF">K3174_02645</name>
</gene>
<evidence type="ECO:0000313" key="5">
    <source>
        <dbReference type="Proteomes" id="UP000755104"/>
    </source>
</evidence>
<feature type="chain" id="PRO_5045954593" evidence="2">
    <location>
        <begin position="21"/>
        <end position="323"/>
    </location>
</feature>
<keyword evidence="2" id="KW-0732">Signal</keyword>
<keyword evidence="5" id="KW-1185">Reference proteome</keyword>
<dbReference type="EMBL" id="JAIGNO010000001">
    <property type="protein sequence ID" value="MBX7481415.1"/>
    <property type="molecule type" value="Genomic_DNA"/>
</dbReference>
<dbReference type="PROSITE" id="PS51257">
    <property type="entry name" value="PROKAR_LIPOPROTEIN"/>
    <property type="match status" value="1"/>
</dbReference>
<evidence type="ECO:0000259" key="3">
    <source>
        <dbReference type="Pfam" id="PF03724"/>
    </source>
</evidence>
<feature type="region of interest" description="Disordered" evidence="1">
    <location>
        <begin position="32"/>
        <end position="52"/>
    </location>
</feature>
<sequence>MFAKPVAAILACCCTAAIFACIPAVQDDEESNGGVASAEGYAPSSGTPVASSREIDGKWDIVRFDGYEPARLSGATRVAFADFTERGVALKIECNSSGATGTVVDGTFKPQPGDRIQTLMGCGPEREARDAALFGFFDKSPSVRRLPDGKLLLSAEGEELVLQRPDQRRLDFLPLPGDLTGEWRLIGVTRYLEGNGYAGIGLSDVPGRIVFSDGQAGYTRCPQYDFGYRYTEEGRLLKISGPPAPELPEASCAELSEPRPGSIDMPVQWDVMSVLHASPLVEWAGDREILLSNDNIGLVLSRAQCGSREQSDDHSKTREVDCA</sequence>
<evidence type="ECO:0000313" key="4">
    <source>
        <dbReference type="EMBL" id="MBX7481415.1"/>
    </source>
</evidence>
<name>A0ABS7J260_9SPHN</name>
<evidence type="ECO:0000256" key="1">
    <source>
        <dbReference type="SAM" id="MobiDB-lite"/>
    </source>
</evidence>
<feature type="signal peptide" evidence="2">
    <location>
        <begin position="1"/>
        <end position="20"/>
    </location>
</feature>
<reference evidence="4 5" key="1">
    <citation type="submission" date="2021-08" db="EMBL/GenBank/DDBJ databases">
        <title>Comparative Genomics Analysis of the Genus Qipengyuania Reveals Extensive Genetic Diversity and Metabolic Versatility, Including the Description of Fifteen Novel Species.</title>
        <authorList>
            <person name="Liu Y."/>
        </authorList>
    </citation>
    <scope>NUCLEOTIDE SEQUENCE [LARGE SCALE GENOMIC DNA]</scope>
    <source>
        <strain evidence="4 5">6D47A</strain>
    </source>
</reference>
<evidence type="ECO:0000256" key="2">
    <source>
        <dbReference type="SAM" id="SignalP"/>
    </source>
</evidence>